<accession>A0AAW2KL13</accession>
<evidence type="ECO:0000256" key="1">
    <source>
        <dbReference type="SAM" id="Coils"/>
    </source>
</evidence>
<protein>
    <submittedName>
        <fullName evidence="2">Uncharacterized protein</fullName>
    </submittedName>
</protein>
<dbReference type="EMBL" id="JACGWJ010000028">
    <property type="protein sequence ID" value="KAL0307143.1"/>
    <property type="molecule type" value="Genomic_DNA"/>
</dbReference>
<evidence type="ECO:0000313" key="2">
    <source>
        <dbReference type="EMBL" id="KAL0307143.1"/>
    </source>
</evidence>
<reference evidence="2" key="2">
    <citation type="journal article" date="2024" name="Plant">
        <title>Genomic evolution and insights into agronomic trait innovations of Sesamum species.</title>
        <authorList>
            <person name="Miao H."/>
            <person name="Wang L."/>
            <person name="Qu L."/>
            <person name="Liu H."/>
            <person name="Sun Y."/>
            <person name="Le M."/>
            <person name="Wang Q."/>
            <person name="Wei S."/>
            <person name="Zheng Y."/>
            <person name="Lin W."/>
            <person name="Duan Y."/>
            <person name="Cao H."/>
            <person name="Xiong S."/>
            <person name="Wang X."/>
            <person name="Wei L."/>
            <person name="Li C."/>
            <person name="Ma Q."/>
            <person name="Ju M."/>
            <person name="Zhao R."/>
            <person name="Li G."/>
            <person name="Mu C."/>
            <person name="Tian Q."/>
            <person name="Mei H."/>
            <person name="Zhang T."/>
            <person name="Gao T."/>
            <person name="Zhang H."/>
        </authorList>
    </citation>
    <scope>NUCLEOTIDE SEQUENCE</scope>
    <source>
        <strain evidence="2">G02</strain>
    </source>
</reference>
<feature type="coiled-coil region" evidence="1">
    <location>
        <begin position="19"/>
        <end position="46"/>
    </location>
</feature>
<reference evidence="2" key="1">
    <citation type="submission" date="2020-06" db="EMBL/GenBank/DDBJ databases">
        <authorList>
            <person name="Li T."/>
            <person name="Hu X."/>
            <person name="Zhang T."/>
            <person name="Song X."/>
            <person name="Zhang H."/>
            <person name="Dai N."/>
            <person name="Sheng W."/>
            <person name="Hou X."/>
            <person name="Wei L."/>
        </authorList>
    </citation>
    <scope>NUCLEOTIDE SEQUENCE</scope>
    <source>
        <strain evidence="2">G02</strain>
        <tissue evidence="2">Leaf</tissue>
    </source>
</reference>
<sequence>MHKCKEKSGGKCPAAYRFARSKQKLLDEAKDSLAKAQHRMKKYADMRVVLCTVLYQRNALRLAHTLTCSSDAKHQYKTVQRTTLMSAYFPCLHASSFYVVL</sequence>
<comment type="caution">
    <text evidence="2">The sequence shown here is derived from an EMBL/GenBank/DDBJ whole genome shotgun (WGS) entry which is preliminary data.</text>
</comment>
<dbReference type="AlphaFoldDB" id="A0AAW2KL13"/>
<proteinExistence type="predicted"/>
<name>A0AAW2KL13_SESRA</name>
<organism evidence="2">
    <name type="scientific">Sesamum radiatum</name>
    <name type="common">Black benniseed</name>
    <dbReference type="NCBI Taxonomy" id="300843"/>
    <lineage>
        <taxon>Eukaryota</taxon>
        <taxon>Viridiplantae</taxon>
        <taxon>Streptophyta</taxon>
        <taxon>Embryophyta</taxon>
        <taxon>Tracheophyta</taxon>
        <taxon>Spermatophyta</taxon>
        <taxon>Magnoliopsida</taxon>
        <taxon>eudicotyledons</taxon>
        <taxon>Gunneridae</taxon>
        <taxon>Pentapetalae</taxon>
        <taxon>asterids</taxon>
        <taxon>lamiids</taxon>
        <taxon>Lamiales</taxon>
        <taxon>Pedaliaceae</taxon>
        <taxon>Sesamum</taxon>
    </lineage>
</organism>
<keyword evidence="1" id="KW-0175">Coiled coil</keyword>
<gene>
    <name evidence="2" type="ORF">Sradi_6131600</name>
</gene>